<dbReference type="InterPro" id="IPR036291">
    <property type="entry name" value="NAD(P)-bd_dom_sf"/>
</dbReference>
<dbReference type="AlphaFoldDB" id="A0A1G2T3F8"/>
<accession>A0A1G2T3F8</accession>
<organism evidence="7 8">
    <name type="scientific">Candidatus Zambryskibacteria bacterium RIFCSPHIGHO2_01_FULL_46_30</name>
    <dbReference type="NCBI Taxonomy" id="1802739"/>
    <lineage>
        <taxon>Bacteria</taxon>
        <taxon>Candidatus Zambryskiibacteriota</taxon>
    </lineage>
</organism>
<dbReference type="InterPro" id="IPR029753">
    <property type="entry name" value="D-isomer_DH_CS"/>
</dbReference>
<evidence type="ECO:0008006" key="9">
    <source>
        <dbReference type="Google" id="ProtNLM"/>
    </source>
</evidence>
<dbReference type="InterPro" id="IPR029752">
    <property type="entry name" value="D-isomer_DH_CS1"/>
</dbReference>
<dbReference type="Gene3D" id="3.40.50.720">
    <property type="entry name" value="NAD(P)-binding Rossmann-like Domain"/>
    <property type="match status" value="2"/>
</dbReference>
<gene>
    <name evidence="7" type="ORF">A2665_02870</name>
</gene>
<evidence type="ECO:0000256" key="3">
    <source>
        <dbReference type="ARBA" id="ARBA00023027"/>
    </source>
</evidence>
<evidence type="ECO:0000259" key="5">
    <source>
        <dbReference type="Pfam" id="PF00389"/>
    </source>
</evidence>
<dbReference type="Proteomes" id="UP000177746">
    <property type="component" value="Unassembled WGS sequence"/>
</dbReference>
<feature type="domain" description="D-isomer specific 2-hydroxyacid dehydrogenase NAD-binding" evidence="6">
    <location>
        <begin position="110"/>
        <end position="307"/>
    </location>
</feature>
<dbReference type="PANTHER" id="PTHR43026">
    <property type="entry name" value="2-HYDROXYACID DEHYDROGENASE HOMOLOG 1-RELATED"/>
    <property type="match status" value="1"/>
</dbReference>
<dbReference type="InterPro" id="IPR058205">
    <property type="entry name" value="D-LDH-like"/>
</dbReference>
<keyword evidence="3" id="KW-0520">NAD</keyword>
<dbReference type="PANTHER" id="PTHR43026:SF1">
    <property type="entry name" value="2-HYDROXYACID DEHYDROGENASE HOMOLOG 1-RELATED"/>
    <property type="match status" value="1"/>
</dbReference>
<dbReference type="SUPFAM" id="SSF51735">
    <property type="entry name" value="NAD(P)-binding Rossmann-fold domains"/>
    <property type="match status" value="1"/>
</dbReference>
<dbReference type="PROSITE" id="PS00671">
    <property type="entry name" value="D_2_HYDROXYACID_DH_3"/>
    <property type="match status" value="1"/>
</dbReference>
<dbReference type="Pfam" id="PF00389">
    <property type="entry name" value="2-Hacid_dh"/>
    <property type="match status" value="1"/>
</dbReference>
<evidence type="ECO:0000313" key="7">
    <source>
        <dbReference type="EMBL" id="OHA91111.1"/>
    </source>
</evidence>
<dbReference type="InterPro" id="IPR006140">
    <property type="entry name" value="D-isomer_DH_NAD-bd"/>
</dbReference>
<evidence type="ECO:0000256" key="4">
    <source>
        <dbReference type="RuleBase" id="RU003719"/>
    </source>
</evidence>
<comment type="caution">
    <text evidence="7">The sequence shown here is derived from an EMBL/GenBank/DDBJ whole genome shotgun (WGS) entry which is preliminary data.</text>
</comment>
<dbReference type="GO" id="GO:0006564">
    <property type="term" value="P:L-serine biosynthetic process"/>
    <property type="evidence" value="ECO:0007669"/>
    <property type="project" value="UniProtKB-ARBA"/>
</dbReference>
<name>A0A1G2T3F8_9BACT</name>
<dbReference type="PROSITE" id="PS00065">
    <property type="entry name" value="D_2_HYDROXYACID_DH_1"/>
    <property type="match status" value="1"/>
</dbReference>
<proteinExistence type="inferred from homology"/>
<dbReference type="EMBL" id="MHVI01000019">
    <property type="protein sequence ID" value="OHA91111.1"/>
    <property type="molecule type" value="Genomic_DNA"/>
</dbReference>
<dbReference type="GO" id="GO:0051287">
    <property type="term" value="F:NAD binding"/>
    <property type="evidence" value="ECO:0007669"/>
    <property type="project" value="InterPro"/>
</dbReference>
<protein>
    <recommendedName>
        <fullName evidence="9">Hydroxyacid dehydrogenase</fullName>
    </recommendedName>
</protein>
<keyword evidence="2 4" id="KW-0560">Oxidoreductase</keyword>
<sequence>MKIGFFGPRFNEKEELEKKLQQAGITSDVYFSEQVIDEEHLPENKNFDILCVFTDSTINAKVFESLPALKFIALEATGFDNIDLKAAGEKGVLVSNVPSYGENTVAEFTFGLILNLSRKIFECVDQVKEAGSFQLDSLSGFDLAGKTLGVVGTGHIGKHVIKIAKGFDMKVLAFDAYPNESLSGELGFTYVSLPKLLAGSDIVTLHVPYMKETHHLISTKEFEQMKNGSYIVNTSRGAVIDTAALIKALRDKKLAGAALDVLEEEGVVRDEMEFLKRGRTEEHDMKTVLANHILIDMPGVLITPHNAFNSREAFQRIEDTTVSNIKSFLDGKPDNIVKAK</sequence>
<comment type="similarity">
    <text evidence="1 4">Belongs to the D-isomer specific 2-hydroxyacid dehydrogenase family.</text>
</comment>
<dbReference type="InterPro" id="IPR006139">
    <property type="entry name" value="D-isomer_2_OHA_DH_cat_dom"/>
</dbReference>
<dbReference type="Pfam" id="PF02826">
    <property type="entry name" value="2-Hacid_dh_C"/>
    <property type="match status" value="1"/>
</dbReference>
<dbReference type="GO" id="GO:0008720">
    <property type="term" value="F:D-lactate dehydrogenase (NAD+) activity"/>
    <property type="evidence" value="ECO:0007669"/>
    <property type="project" value="TreeGrafter"/>
</dbReference>
<dbReference type="GO" id="GO:0047545">
    <property type="term" value="F:(S)-2-hydroxyglutarate dehydrogenase activity"/>
    <property type="evidence" value="ECO:0007669"/>
    <property type="project" value="UniProtKB-ARBA"/>
</dbReference>
<dbReference type="SUPFAM" id="SSF52283">
    <property type="entry name" value="Formate/glycerate dehydrogenase catalytic domain-like"/>
    <property type="match status" value="1"/>
</dbReference>
<dbReference type="PROSITE" id="PS00670">
    <property type="entry name" value="D_2_HYDROXYACID_DH_2"/>
    <property type="match status" value="1"/>
</dbReference>
<dbReference type="FunFam" id="3.40.50.720:FF:000041">
    <property type="entry name" value="D-3-phosphoglycerate dehydrogenase"/>
    <property type="match status" value="1"/>
</dbReference>
<evidence type="ECO:0000259" key="6">
    <source>
        <dbReference type="Pfam" id="PF02826"/>
    </source>
</evidence>
<dbReference type="GO" id="GO:0004617">
    <property type="term" value="F:phosphoglycerate dehydrogenase activity"/>
    <property type="evidence" value="ECO:0007669"/>
    <property type="project" value="UniProtKB-ARBA"/>
</dbReference>
<reference evidence="7 8" key="1">
    <citation type="journal article" date="2016" name="Nat. Commun.">
        <title>Thousands of microbial genomes shed light on interconnected biogeochemical processes in an aquifer system.</title>
        <authorList>
            <person name="Anantharaman K."/>
            <person name="Brown C.T."/>
            <person name="Hug L.A."/>
            <person name="Sharon I."/>
            <person name="Castelle C.J."/>
            <person name="Probst A.J."/>
            <person name="Thomas B.C."/>
            <person name="Singh A."/>
            <person name="Wilkins M.J."/>
            <person name="Karaoz U."/>
            <person name="Brodie E.L."/>
            <person name="Williams K.H."/>
            <person name="Hubbard S.S."/>
            <person name="Banfield J.F."/>
        </authorList>
    </citation>
    <scope>NUCLEOTIDE SEQUENCE [LARGE SCALE GENOMIC DNA]</scope>
</reference>
<evidence type="ECO:0000256" key="2">
    <source>
        <dbReference type="ARBA" id="ARBA00023002"/>
    </source>
</evidence>
<feature type="domain" description="D-isomer specific 2-hydroxyacid dehydrogenase catalytic" evidence="5">
    <location>
        <begin position="19"/>
        <end position="337"/>
    </location>
</feature>
<evidence type="ECO:0000313" key="8">
    <source>
        <dbReference type="Proteomes" id="UP000177746"/>
    </source>
</evidence>
<evidence type="ECO:0000256" key="1">
    <source>
        <dbReference type="ARBA" id="ARBA00005854"/>
    </source>
</evidence>